<gene>
    <name evidence="4" type="ORF">STRUR_0500</name>
</gene>
<feature type="transmembrane region" description="Helical" evidence="1">
    <location>
        <begin position="52"/>
        <end position="84"/>
    </location>
</feature>
<name>G5KCR4_9STRE</name>
<feature type="transmembrane region" description="Helical" evidence="1">
    <location>
        <begin position="12"/>
        <end position="40"/>
    </location>
</feature>
<organism evidence="4 5">
    <name type="scientific">Streptococcus urinalis 2285-97</name>
    <dbReference type="NCBI Taxonomy" id="764291"/>
    <lineage>
        <taxon>Bacteria</taxon>
        <taxon>Bacillati</taxon>
        <taxon>Bacillota</taxon>
        <taxon>Bacilli</taxon>
        <taxon>Lactobacillales</taxon>
        <taxon>Streptococcaceae</taxon>
        <taxon>Streptococcus</taxon>
    </lineage>
</organism>
<evidence type="ECO:0000256" key="1">
    <source>
        <dbReference type="SAM" id="Phobius"/>
    </source>
</evidence>
<dbReference type="PIRSF" id="PIRSF031509">
    <property type="entry name" value="Cell_wall_LiaF/YvqF"/>
    <property type="match status" value="1"/>
</dbReference>
<dbReference type="InterPro" id="IPR056066">
    <property type="entry name" value="DUF7649"/>
</dbReference>
<dbReference type="Proteomes" id="UP000005388">
    <property type="component" value="Unassembled WGS sequence"/>
</dbReference>
<sequence>MKKFQFFLLVEIILLALGIMTILSNDVSSFILILVLLLLALRFYNQDSRNNFLLTIGLLLLFLIIMLNPYIVAAVLLGIVYIVLNHFSQVKKKNRFALIKFKESELNVQPIRHQWLGASIYQSDYYAFDDINIIRFSGNDQIDLTKVIVTGKENNIIIRKIYGKTQIDVPIDVEVKLEVSSVYGSVRFFDYDEYDLRNESLKLWSNQYEKSQRNVKIILNVLAGDVEVTRR</sequence>
<keyword evidence="1" id="KW-0472">Membrane</keyword>
<dbReference type="RefSeq" id="WP_006738642.1">
    <property type="nucleotide sequence ID" value="NZ_AEUZ02000001.1"/>
</dbReference>
<proteinExistence type="predicted"/>
<evidence type="ECO:0000313" key="5">
    <source>
        <dbReference type="Proteomes" id="UP000005388"/>
    </source>
</evidence>
<dbReference type="NCBIfam" id="NF040535">
    <property type="entry name" value="LiaF_C_term"/>
    <property type="match status" value="1"/>
</dbReference>
<dbReference type="InterPro" id="IPR047793">
    <property type="entry name" value="LiaF_C"/>
</dbReference>
<dbReference type="InterPro" id="IPR024425">
    <property type="entry name" value="LiaF-like_C"/>
</dbReference>
<keyword evidence="1" id="KW-1133">Transmembrane helix</keyword>
<dbReference type="eggNOG" id="COG4758">
    <property type="taxonomic scope" value="Bacteria"/>
</dbReference>
<dbReference type="GO" id="GO:0016020">
    <property type="term" value="C:membrane"/>
    <property type="evidence" value="ECO:0007669"/>
    <property type="project" value="InterPro"/>
</dbReference>
<keyword evidence="1" id="KW-0812">Transmembrane</keyword>
<dbReference type="Pfam" id="PF24661">
    <property type="entry name" value="DUF7649"/>
    <property type="match status" value="1"/>
</dbReference>
<dbReference type="AlphaFoldDB" id="G5KCR4"/>
<evidence type="ECO:0000259" key="2">
    <source>
        <dbReference type="Pfam" id="PF09922"/>
    </source>
</evidence>
<feature type="domain" description="DUF7649" evidence="3">
    <location>
        <begin position="1"/>
        <end position="85"/>
    </location>
</feature>
<dbReference type="Pfam" id="PF09922">
    <property type="entry name" value="LiaF-like_C"/>
    <property type="match status" value="1"/>
</dbReference>
<evidence type="ECO:0000259" key="3">
    <source>
        <dbReference type="Pfam" id="PF24661"/>
    </source>
</evidence>
<comment type="caution">
    <text evidence="4">The sequence shown here is derived from an EMBL/GenBank/DDBJ whole genome shotgun (WGS) entry which is preliminary data.</text>
</comment>
<reference evidence="4 5" key="1">
    <citation type="journal article" date="2014" name="Int. J. Syst. Evol. Microbiol.">
        <title>Phylogenomics and the dynamic genome evolution of the genus Streptococcus.</title>
        <authorList>
            <consortium name="The Broad Institute Genome Sequencing Platform"/>
            <person name="Richards V.P."/>
            <person name="Palmer S.R."/>
            <person name="Pavinski Bitar P.D."/>
            <person name="Qin X."/>
            <person name="Weinstock G.M."/>
            <person name="Highlander S.K."/>
            <person name="Town C.D."/>
            <person name="Burne R.A."/>
            <person name="Stanhope M.J."/>
        </authorList>
    </citation>
    <scope>NUCLEOTIDE SEQUENCE [LARGE SCALE GENOMIC DNA]</scope>
    <source>
        <strain evidence="4 5">2285-97</strain>
    </source>
</reference>
<feature type="domain" description="Cell wall-active antibiotics response LiaF-like C-terminal" evidence="2">
    <location>
        <begin position="115"/>
        <end position="228"/>
    </location>
</feature>
<evidence type="ECO:0000313" key="4">
    <source>
        <dbReference type="EMBL" id="EHJ55859.1"/>
    </source>
</evidence>
<dbReference type="InterPro" id="IPR016975">
    <property type="entry name" value="Cell_wall_LiaF"/>
</dbReference>
<protein>
    <submittedName>
        <fullName evidence="4">Uncharacterized protein</fullName>
    </submittedName>
</protein>
<dbReference type="STRING" id="764291.STRUR_0500"/>
<dbReference type="EMBL" id="AEUZ02000001">
    <property type="protein sequence ID" value="EHJ55859.1"/>
    <property type="molecule type" value="Genomic_DNA"/>
</dbReference>
<keyword evidence="5" id="KW-1185">Reference proteome</keyword>
<accession>G5KCR4</accession>